<sequence>MSSSKTRTIEQNVKKIKALLQSVVSLIPDCNPKSDSIYGLAFSLNECLQSPSQTSLKSQIFDKFGKSMTNDLNSSDLDFDSLNGNEFGGYSSPMPSIGKVLDYQQQITELVDMLKNSIPLDSIAVKLARILNIDMKSVEVSESAVKDLFDRVKVELENKNEQYDLIKFKFDQYQEKVNSSIRTLDLSRLNSNTKMLFDSILSYNF</sequence>
<evidence type="ECO:0000313" key="1">
    <source>
        <dbReference type="EMBL" id="OHT00400.1"/>
    </source>
</evidence>
<evidence type="ECO:0000313" key="2">
    <source>
        <dbReference type="Proteomes" id="UP000179807"/>
    </source>
</evidence>
<name>A0A1J4JPR4_9EUKA</name>
<organism evidence="1 2">
    <name type="scientific">Tritrichomonas foetus</name>
    <dbReference type="NCBI Taxonomy" id="1144522"/>
    <lineage>
        <taxon>Eukaryota</taxon>
        <taxon>Metamonada</taxon>
        <taxon>Parabasalia</taxon>
        <taxon>Tritrichomonadida</taxon>
        <taxon>Tritrichomonadidae</taxon>
        <taxon>Tritrichomonas</taxon>
    </lineage>
</organism>
<proteinExistence type="predicted"/>
<gene>
    <name evidence="1" type="ORF">TRFO_32939</name>
</gene>
<comment type="caution">
    <text evidence="1">The sequence shown here is derived from an EMBL/GenBank/DDBJ whole genome shotgun (WGS) entry which is preliminary data.</text>
</comment>
<accession>A0A1J4JPR4</accession>
<reference evidence="1" key="1">
    <citation type="submission" date="2016-10" db="EMBL/GenBank/DDBJ databases">
        <authorList>
            <person name="Benchimol M."/>
            <person name="Almeida L.G."/>
            <person name="Vasconcelos A.T."/>
            <person name="Perreira-Neves A."/>
            <person name="Rosa I.A."/>
            <person name="Tasca T."/>
            <person name="Bogo M.R."/>
            <person name="de Souza W."/>
        </authorList>
    </citation>
    <scope>NUCLEOTIDE SEQUENCE [LARGE SCALE GENOMIC DNA]</scope>
    <source>
        <strain evidence="1">K</strain>
    </source>
</reference>
<keyword evidence="2" id="KW-1185">Reference proteome</keyword>
<dbReference type="GeneID" id="94843486"/>
<dbReference type="AlphaFoldDB" id="A0A1J4JPR4"/>
<dbReference type="RefSeq" id="XP_068353536.1">
    <property type="nucleotide sequence ID" value="XM_068508782.1"/>
</dbReference>
<dbReference type="Proteomes" id="UP000179807">
    <property type="component" value="Unassembled WGS sequence"/>
</dbReference>
<dbReference type="VEuPathDB" id="TrichDB:TRFO_32939"/>
<dbReference type="EMBL" id="MLAK01000957">
    <property type="protein sequence ID" value="OHT00400.1"/>
    <property type="molecule type" value="Genomic_DNA"/>
</dbReference>
<protein>
    <submittedName>
        <fullName evidence="1">Uncharacterized protein</fullName>
    </submittedName>
</protein>